<dbReference type="GO" id="GO:0043800">
    <property type="term" value="F:6-phospho-3-hexuloisomerase activity"/>
    <property type="evidence" value="ECO:0007669"/>
    <property type="project" value="UniProtKB-EC"/>
</dbReference>
<sequence length="197" mass="20198">MNATTTTPVRVSATDALGTIGAENVHVVDQLRDTSAGTLDAAAERLQRAERVFVLGAGRSGLALKMTAMRLMHLGLDVHVVGEVTAPAITRGDVLLVASGSGTTGAIVRAAEMAATVGVGIVALTTDGGSPLARLAEVTVVIPAAAKQDHGGPLSEQYSGGLFEQSVLLVGDALFHTLWKASGATAEELWPRHANLE</sequence>
<gene>
    <name evidence="4" type="ORF">BJ997_003806</name>
    <name evidence="3" type="ORF">GY21_06235</name>
</gene>
<dbReference type="STRING" id="1001240.GY21_06235"/>
<dbReference type="SUPFAM" id="SSF53697">
    <property type="entry name" value="SIS domain"/>
    <property type="match status" value="1"/>
</dbReference>
<dbReference type="InterPro" id="IPR001347">
    <property type="entry name" value="SIS_dom"/>
</dbReference>
<dbReference type="Proteomes" id="UP000029864">
    <property type="component" value="Unassembled WGS sequence"/>
</dbReference>
<evidence type="ECO:0000256" key="1">
    <source>
        <dbReference type="ARBA" id="ARBA00009235"/>
    </source>
</evidence>
<dbReference type="Gene3D" id="3.40.50.10490">
    <property type="entry name" value="Glucose-6-phosphate isomerase like protein, domain 1"/>
    <property type="match status" value="1"/>
</dbReference>
<dbReference type="PANTHER" id="PTHR43443:SF1">
    <property type="entry name" value="3-HEXULOSE-6-PHOSPHATE ISOMERASE"/>
    <property type="match status" value="1"/>
</dbReference>
<name>A0A099JLB9_9MICO</name>
<dbReference type="RefSeq" id="WP_052542067.1">
    <property type="nucleotide sequence ID" value="NZ_JACHBQ010000001.1"/>
</dbReference>
<dbReference type="PANTHER" id="PTHR43443">
    <property type="entry name" value="3-HEXULOSE-6-PHOSPHATE ISOMERASE"/>
    <property type="match status" value="1"/>
</dbReference>
<dbReference type="CDD" id="cd05005">
    <property type="entry name" value="SIS_PHI"/>
    <property type="match status" value="1"/>
</dbReference>
<reference evidence="4 6" key="2">
    <citation type="submission" date="2020-08" db="EMBL/GenBank/DDBJ databases">
        <title>Sequencing the genomes of 1000 actinobacteria strains.</title>
        <authorList>
            <person name="Klenk H.-P."/>
        </authorList>
    </citation>
    <scope>NUCLEOTIDE SEQUENCE [LARGE SCALE GENOMIC DNA]</scope>
    <source>
        <strain evidence="4 6">DSM 21065</strain>
    </source>
</reference>
<dbReference type="NCBIfam" id="TIGR03127">
    <property type="entry name" value="RuMP_HxlB"/>
    <property type="match status" value="1"/>
</dbReference>
<dbReference type="InterPro" id="IPR046348">
    <property type="entry name" value="SIS_dom_sf"/>
</dbReference>
<dbReference type="GO" id="GO:0097367">
    <property type="term" value="F:carbohydrate derivative binding"/>
    <property type="evidence" value="ECO:0007669"/>
    <property type="project" value="InterPro"/>
</dbReference>
<dbReference type="GO" id="GO:1901135">
    <property type="term" value="P:carbohydrate derivative metabolic process"/>
    <property type="evidence" value="ECO:0007669"/>
    <property type="project" value="InterPro"/>
</dbReference>
<dbReference type="eggNOG" id="COG0794">
    <property type="taxonomic scope" value="Bacteria"/>
</dbReference>
<dbReference type="Pfam" id="PF01380">
    <property type="entry name" value="SIS"/>
    <property type="match status" value="1"/>
</dbReference>
<reference evidence="3 5" key="1">
    <citation type="submission" date="2014-08" db="EMBL/GenBank/DDBJ databases">
        <authorList>
            <person name="Sisinthy S."/>
        </authorList>
    </citation>
    <scope>NUCLEOTIDE SEQUENCE [LARGE SCALE GENOMIC DNA]</scope>
    <source>
        <strain evidence="3 5">RuG17</strain>
    </source>
</reference>
<comment type="caution">
    <text evidence="3">The sequence shown here is derived from an EMBL/GenBank/DDBJ whole genome shotgun (WGS) entry which is preliminary data.</text>
</comment>
<dbReference type="AlphaFoldDB" id="A0A099JLB9"/>
<evidence type="ECO:0000313" key="6">
    <source>
        <dbReference type="Proteomes" id="UP000561726"/>
    </source>
</evidence>
<dbReference type="EC" id="5.3.1.27" evidence="4"/>
<accession>A0A099JLB9</accession>
<proteinExistence type="inferred from homology"/>
<evidence type="ECO:0000313" key="3">
    <source>
        <dbReference type="EMBL" id="KGJ79124.1"/>
    </source>
</evidence>
<evidence type="ECO:0000259" key="2">
    <source>
        <dbReference type="PROSITE" id="PS51464"/>
    </source>
</evidence>
<keyword evidence="5" id="KW-1185">Reference proteome</keyword>
<dbReference type="EMBL" id="JPXF01000018">
    <property type="protein sequence ID" value="KGJ79124.1"/>
    <property type="molecule type" value="Genomic_DNA"/>
</dbReference>
<dbReference type="EMBL" id="JACHBQ010000001">
    <property type="protein sequence ID" value="MBB5643258.1"/>
    <property type="molecule type" value="Genomic_DNA"/>
</dbReference>
<organism evidence="3 5">
    <name type="scientific">Cryobacterium roopkundense</name>
    <dbReference type="NCBI Taxonomy" id="1001240"/>
    <lineage>
        <taxon>Bacteria</taxon>
        <taxon>Bacillati</taxon>
        <taxon>Actinomycetota</taxon>
        <taxon>Actinomycetes</taxon>
        <taxon>Micrococcales</taxon>
        <taxon>Microbacteriaceae</taxon>
        <taxon>Cryobacterium</taxon>
    </lineage>
</organism>
<dbReference type="Proteomes" id="UP000561726">
    <property type="component" value="Unassembled WGS sequence"/>
</dbReference>
<comment type="similarity">
    <text evidence="1">Belongs to the SIS family. PHI subfamily.</text>
</comment>
<dbReference type="PROSITE" id="PS51464">
    <property type="entry name" value="SIS"/>
    <property type="match status" value="1"/>
</dbReference>
<evidence type="ECO:0000313" key="4">
    <source>
        <dbReference type="EMBL" id="MBB5643258.1"/>
    </source>
</evidence>
<feature type="domain" description="SIS" evidence="2">
    <location>
        <begin position="42"/>
        <end position="184"/>
    </location>
</feature>
<evidence type="ECO:0000313" key="5">
    <source>
        <dbReference type="Proteomes" id="UP000029864"/>
    </source>
</evidence>
<keyword evidence="3" id="KW-0413">Isomerase</keyword>
<dbReference type="InterPro" id="IPR017552">
    <property type="entry name" value="PHI/rmpB"/>
</dbReference>
<protein>
    <submittedName>
        <fullName evidence="3">3-hexulose-6-phosphate isomerase</fullName>
    </submittedName>
    <submittedName>
        <fullName evidence="4">6-phospho-3-hexuloisomerase</fullName>
        <ecNumber evidence="4">5.3.1.27</ecNumber>
    </submittedName>
</protein>